<name>A0A9Q1K118_9CARY</name>
<reference evidence="2" key="1">
    <citation type="submission" date="2022-04" db="EMBL/GenBank/DDBJ databases">
        <title>Carnegiea gigantea Genome sequencing and assembly v2.</title>
        <authorList>
            <person name="Copetti D."/>
            <person name="Sanderson M.J."/>
            <person name="Burquez A."/>
            <person name="Wojciechowski M.F."/>
        </authorList>
    </citation>
    <scope>NUCLEOTIDE SEQUENCE</scope>
    <source>
        <strain evidence="2">SGP5-SGP5p</strain>
        <tissue evidence="2">Aerial part</tissue>
    </source>
</reference>
<dbReference type="AlphaFoldDB" id="A0A9Q1K118"/>
<evidence type="ECO:0000313" key="3">
    <source>
        <dbReference type="Proteomes" id="UP001153076"/>
    </source>
</evidence>
<feature type="region of interest" description="Disordered" evidence="1">
    <location>
        <begin position="1"/>
        <end position="31"/>
    </location>
</feature>
<feature type="compositionally biased region" description="Basic and acidic residues" evidence="1">
    <location>
        <begin position="50"/>
        <end position="60"/>
    </location>
</feature>
<protein>
    <submittedName>
        <fullName evidence="2">Uncharacterized protein</fullName>
    </submittedName>
</protein>
<sequence>MVQAEADTGSHSKRKTRRRHRSPKLRVPTTCPHLGATFASYIAFRQLHKTPPEHNPHKAEGAQNQCSHQSRRASRDLRNPKQESAQSYHRHREKRGIKGRKEGDTRSLSSFVFRIHDKLNNQEMSASIKRLAFRKASHHLLCHLITVHHLNTSQAHLKEAPPT</sequence>
<comment type="caution">
    <text evidence="2">The sequence shown here is derived from an EMBL/GenBank/DDBJ whole genome shotgun (WGS) entry which is preliminary data.</text>
</comment>
<dbReference type="EMBL" id="JAKOGI010000477">
    <property type="protein sequence ID" value="KAJ8434462.1"/>
    <property type="molecule type" value="Genomic_DNA"/>
</dbReference>
<evidence type="ECO:0000256" key="1">
    <source>
        <dbReference type="SAM" id="MobiDB-lite"/>
    </source>
</evidence>
<proteinExistence type="predicted"/>
<feature type="compositionally biased region" description="Basic residues" evidence="1">
    <location>
        <begin position="11"/>
        <end position="24"/>
    </location>
</feature>
<gene>
    <name evidence="2" type="ORF">Cgig2_006268</name>
</gene>
<keyword evidence="3" id="KW-1185">Reference proteome</keyword>
<evidence type="ECO:0000313" key="2">
    <source>
        <dbReference type="EMBL" id="KAJ8434462.1"/>
    </source>
</evidence>
<dbReference type="Proteomes" id="UP001153076">
    <property type="component" value="Unassembled WGS sequence"/>
</dbReference>
<organism evidence="2 3">
    <name type="scientific">Carnegiea gigantea</name>
    <dbReference type="NCBI Taxonomy" id="171969"/>
    <lineage>
        <taxon>Eukaryota</taxon>
        <taxon>Viridiplantae</taxon>
        <taxon>Streptophyta</taxon>
        <taxon>Embryophyta</taxon>
        <taxon>Tracheophyta</taxon>
        <taxon>Spermatophyta</taxon>
        <taxon>Magnoliopsida</taxon>
        <taxon>eudicotyledons</taxon>
        <taxon>Gunneridae</taxon>
        <taxon>Pentapetalae</taxon>
        <taxon>Caryophyllales</taxon>
        <taxon>Cactineae</taxon>
        <taxon>Cactaceae</taxon>
        <taxon>Cactoideae</taxon>
        <taxon>Echinocereeae</taxon>
        <taxon>Carnegiea</taxon>
    </lineage>
</organism>
<accession>A0A9Q1K118</accession>
<feature type="compositionally biased region" description="Basic residues" evidence="1">
    <location>
        <begin position="88"/>
        <end position="98"/>
    </location>
</feature>
<feature type="region of interest" description="Disordered" evidence="1">
    <location>
        <begin position="49"/>
        <end position="104"/>
    </location>
</feature>